<keyword evidence="4" id="KW-1185">Reference proteome</keyword>
<evidence type="ECO:0000313" key="3">
    <source>
        <dbReference type="EMBL" id="TDW97101.1"/>
    </source>
</evidence>
<accession>A0A4R8DHB0</accession>
<feature type="chain" id="PRO_5020362005" description="Conjugal transfer protein TraI" evidence="2">
    <location>
        <begin position="27"/>
        <end position="225"/>
    </location>
</feature>
<keyword evidence="1" id="KW-0175">Coiled coil</keyword>
<keyword evidence="2" id="KW-0732">Signal</keyword>
<dbReference type="Proteomes" id="UP000294498">
    <property type="component" value="Unassembled WGS sequence"/>
</dbReference>
<name>A0A4R8DHB0_9BACT</name>
<evidence type="ECO:0000313" key="4">
    <source>
        <dbReference type="Proteomes" id="UP000294498"/>
    </source>
</evidence>
<feature type="coiled-coil region" evidence="1">
    <location>
        <begin position="42"/>
        <end position="69"/>
    </location>
</feature>
<protein>
    <recommendedName>
        <fullName evidence="5">Conjugal transfer protein TraI</fullName>
    </recommendedName>
</protein>
<sequence>MNRYKKWSVFILLIGLALAPTQRSQAQIDIIGDALKAIIKAIDLKVQQLQNATIDLQNAQKAVENELSKLQLGQIGDWEQQFKDLYGQYFDELWKVKTVISYLRQVTGIIAQQQELMREYKQDWALIQQDPHFSTAELSHIHDLYSGVVGQSVKSLDQILLILQSFSLQMSDADRMKIIAGASNDISRQTSDLRQFSNRNIQLSLQRAKDADDLNTISSLYGITQ</sequence>
<evidence type="ECO:0000256" key="1">
    <source>
        <dbReference type="SAM" id="Coils"/>
    </source>
</evidence>
<dbReference type="OrthoDB" id="793529at2"/>
<dbReference type="RefSeq" id="WP_133998723.1">
    <property type="nucleotide sequence ID" value="NZ_SODV01000002.1"/>
</dbReference>
<gene>
    <name evidence="3" type="ORF">EDB95_4942</name>
</gene>
<evidence type="ECO:0008006" key="5">
    <source>
        <dbReference type="Google" id="ProtNLM"/>
    </source>
</evidence>
<organism evidence="3 4">
    <name type="scientific">Dinghuibacter silviterrae</name>
    <dbReference type="NCBI Taxonomy" id="1539049"/>
    <lineage>
        <taxon>Bacteria</taxon>
        <taxon>Pseudomonadati</taxon>
        <taxon>Bacteroidota</taxon>
        <taxon>Chitinophagia</taxon>
        <taxon>Chitinophagales</taxon>
        <taxon>Chitinophagaceae</taxon>
        <taxon>Dinghuibacter</taxon>
    </lineage>
</organism>
<comment type="caution">
    <text evidence="3">The sequence shown here is derived from an EMBL/GenBank/DDBJ whole genome shotgun (WGS) entry which is preliminary data.</text>
</comment>
<feature type="signal peptide" evidence="2">
    <location>
        <begin position="1"/>
        <end position="26"/>
    </location>
</feature>
<dbReference type="EMBL" id="SODV01000002">
    <property type="protein sequence ID" value="TDW97101.1"/>
    <property type="molecule type" value="Genomic_DNA"/>
</dbReference>
<proteinExistence type="predicted"/>
<reference evidence="3 4" key="1">
    <citation type="submission" date="2019-03" db="EMBL/GenBank/DDBJ databases">
        <title>Genomic Encyclopedia of Type Strains, Phase IV (KMG-IV): sequencing the most valuable type-strain genomes for metagenomic binning, comparative biology and taxonomic classification.</title>
        <authorList>
            <person name="Goeker M."/>
        </authorList>
    </citation>
    <scope>NUCLEOTIDE SEQUENCE [LARGE SCALE GENOMIC DNA]</scope>
    <source>
        <strain evidence="3 4">DSM 100059</strain>
    </source>
</reference>
<dbReference type="AlphaFoldDB" id="A0A4R8DHB0"/>
<evidence type="ECO:0000256" key="2">
    <source>
        <dbReference type="SAM" id="SignalP"/>
    </source>
</evidence>